<name>A0A4V5N4G3_9PEZI</name>
<dbReference type="Proteomes" id="UP000308549">
    <property type="component" value="Unassembled WGS sequence"/>
</dbReference>
<dbReference type="EMBL" id="NAJL01000022">
    <property type="protein sequence ID" value="TKA27629.1"/>
    <property type="molecule type" value="Genomic_DNA"/>
</dbReference>
<gene>
    <name evidence="1" type="ORF">B0A50_04461</name>
</gene>
<dbReference type="OrthoDB" id="3929105at2759"/>
<organism evidence="1 2">
    <name type="scientific">Salinomyces thailandicus</name>
    <dbReference type="NCBI Taxonomy" id="706561"/>
    <lineage>
        <taxon>Eukaryota</taxon>
        <taxon>Fungi</taxon>
        <taxon>Dikarya</taxon>
        <taxon>Ascomycota</taxon>
        <taxon>Pezizomycotina</taxon>
        <taxon>Dothideomycetes</taxon>
        <taxon>Dothideomycetidae</taxon>
        <taxon>Mycosphaerellales</taxon>
        <taxon>Teratosphaeriaceae</taxon>
        <taxon>Salinomyces</taxon>
    </lineage>
</organism>
<evidence type="ECO:0000313" key="1">
    <source>
        <dbReference type="EMBL" id="TKA27629.1"/>
    </source>
</evidence>
<accession>A0A4V5N4G3</accession>
<reference evidence="1 2" key="1">
    <citation type="submission" date="2017-03" db="EMBL/GenBank/DDBJ databases">
        <title>Genomes of endolithic fungi from Antarctica.</title>
        <authorList>
            <person name="Coleine C."/>
            <person name="Masonjones S."/>
            <person name="Stajich J.E."/>
        </authorList>
    </citation>
    <scope>NUCLEOTIDE SEQUENCE [LARGE SCALE GENOMIC DNA]</scope>
    <source>
        <strain evidence="1 2">CCFEE 6315</strain>
    </source>
</reference>
<keyword evidence="2" id="KW-1185">Reference proteome</keyword>
<comment type="caution">
    <text evidence="1">The sequence shown here is derived from an EMBL/GenBank/DDBJ whole genome shotgun (WGS) entry which is preliminary data.</text>
</comment>
<protein>
    <submittedName>
        <fullName evidence="1">Uncharacterized protein</fullName>
    </submittedName>
</protein>
<dbReference type="AlphaFoldDB" id="A0A4V5N4G3"/>
<proteinExistence type="predicted"/>
<sequence length="132" mass="14164">MAETPVLKFRLHESARTFAGSSCGDASHRANKSVSKRFYCAEEKGVFVFADGTYSIVHVREPAAGFLKYSANAMSKAKLKQADEKAAMLAAGEEEKKKSPIAPVTVAKAGTTSMDGVEFALGDEEDADWVLV</sequence>
<evidence type="ECO:0000313" key="2">
    <source>
        <dbReference type="Proteomes" id="UP000308549"/>
    </source>
</evidence>